<dbReference type="HOGENOM" id="CLU_2630749_0_0_10"/>
<evidence type="ECO:0000256" key="1">
    <source>
        <dbReference type="SAM" id="Phobius"/>
    </source>
</evidence>
<gene>
    <name evidence="2" type="ordered locus">BFp0039</name>
</gene>
<name>Q64MC1_BACFR</name>
<organism evidence="2 3">
    <name type="scientific">Bacteroides fragilis (strain YCH46)</name>
    <dbReference type="NCBI Taxonomy" id="295405"/>
    <lineage>
        <taxon>Bacteria</taxon>
        <taxon>Pseudomonadati</taxon>
        <taxon>Bacteroidota</taxon>
        <taxon>Bacteroidia</taxon>
        <taxon>Bacteroidales</taxon>
        <taxon>Bacteroidaceae</taxon>
        <taxon>Bacteroides</taxon>
    </lineage>
</organism>
<dbReference type="Proteomes" id="UP000002197">
    <property type="component" value="Plasmid pBFY46"/>
</dbReference>
<sequence>MLINHLIISLLFFPKVLFLNCSLFRTILFPKVLFGIKLRNWLVVANDFLVSKNLAAARPGFAKWYLKQGLYYQAIKKLIFRWVSLPNVSASSM</sequence>
<dbReference type="EMBL" id="AP006842">
    <property type="protein sequence ID" value="BAD51366.1"/>
    <property type="molecule type" value="Genomic_DNA"/>
</dbReference>
<dbReference type="KEGG" id="bfr:BFp0039"/>
<keyword evidence="2" id="KW-0614">Plasmid</keyword>
<reference evidence="2 3" key="1">
    <citation type="journal article" date="2004" name="Proc. Natl. Acad. Sci. U.S.A.">
        <title>Genomic analysis of Bacteroides fragilis reveals extensive DNA inversions regulating cell surface adaptation.</title>
        <authorList>
            <person name="Kuwahara T."/>
            <person name="Yamashita A."/>
            <person name="Hirakawa H."/>
            <person name="Nakayama H."/>
            <person name="Toh H."/>
            <person name="Okada N."/>
            <person name="Kuhara S."/>
            <person name="Hattori M."/>
            <person name="Hayashi T."/>
            <person name="Ohnishi Y."/>
        </authorList>
    </citation>
    <scope>NUCLEOTIDE SEQUENCE [LARGE SCALE GENOMIC DNA]</scope>
    <source>
        <strain evidence="2 3">YCH46</strain>
        <plasmid evidence="3">Plasmid pBFY46</plasmid>
    </source>
</reference>
<geneLocation type="plasmid" evidence="2 3">
    <name>pBFY46</name>
</geneLocation>
<dbReference type="AlphaFoldDB" id="Q64MC1"/>
<keyword evidence="1" id="KW-0812">Transmembrane</keyword>
<keyword evidence="1" id="KW-0472">Membrane</keyword>
<proteinExistence type="predicted"/>
<feature type="transmembrane region" description="Helical" evidence="1">
    <location>
        <begin position="6"/>
        <end position="29"/>
    </location>
</feature>
<evidence type="ECO:0000313" key="3">
    <source>
        <dbReference type="Proteomes" id="UP000002197"/>
    </source>
</evidence>
<evidence type="ECO:0008006" key="4">
    <source>
        <dbReference type="Google" id="ProtNLM"/>
    </source>
</evidence>
<keyword evidence="1" id="KW-1133">Transmembrane helix</keyword>
<protein>
    <recommendedName>
        <fullName evidence="4">Transmembrane protein</fullName>
    </recommendedName>
</protein>
<accession>Q64MC1</accession>
<evidence type="ECO:0000313" key="2">
    <source>
        <dbReference type="EMBL" id="BAD51366.1"/>
    </source>
</evidence>